<accession>N8WU98</accession>
<dbReference type="EMBL" id="APPJ01000014">
    <property type="protein sequence ID" value="ENV15531.1"/>
    <property type="molecule type" value="Genomic_DNA"/>
</dbReference>
<gene>
    <name evidence="1" type="ORF">F964_04257</name>
</gene>
<keyword evidence="2" id="KW-1185">Reference proteome</keyword>
<comment type="caution">
    <text evidence="1">The sequence shown here is derived from an EMBL/GenBank/DDBJ whole genome shotgun (WGS) entry which is preliminary data.</text>
</comment>
<organism evidence="1 2">
    <name type="scientific">Acinetobacter guillouiae NIPH 991</name>
    <dbReference type="NCBI Taxonomy" id="1217656"/>
    <lineage>
        <taxon>Bacteria</taxon>
        <taxon>Pseudomonadati</taxon>
        <taxon>Pseudomonadota</taxon>
        <taxon>Gammaproteobacteria</taxon>
        <taxon>Moraxellales</taxon>
        <taxon>Moraxellaceae</taxon>
        <taxon>Acinetobacter</taxon>
    </lineage>
</organism>
<sequence>MNTLKEQLDHAQGVAELATSVICSLIALIESQDIDISDVECSVCTEGDQQIGNKITLRQLTNVVLDELNTVKVLEGVE</sequence>
<dbReference type="HOGENOM" id="CLU_2613925_0_0_6"/>
<dbReference type="RefSeq" id="WP_004823330.1">
    <property type="nucleotide sequence ID" value="NZ_KB849456.1"/>
</dbReference>
<evidence type="ECO:0000313" key="2">
    <source>
        <dbReference type="Proteomes" id="UP000013148"/>
    </source>
</evidence>
<dbReference type="AlphaFoldDB" id="N8WU98"/>
<reference evidence="1 2" key="1">
    <citation type="submission" date="2013-02" db="EMBL/GenBank/DDBJ databases">
        <title>The Genome Sequence of Acinetobacter guillouiae NIPH 991.</title>
        <authorList>
            <consortium name="The Broad Institute Genome Sequencing Platform"/>
            <consortium name="The Broad Institute Genome Sequencing Center for Infectious Disease"/>
            <person name="Cerqueira G."/>
            <person name="Feldgarden M."/>
            <person name="Courvalin P."/>
            <person name="Perichon B."/>
            <person name="Grillot-Courvalin C."/>
            <person name="Clermont D."/>
            <person name="Rocha E."/>
            <person name="Yoon E.-J."/>
            <person name="Nemec A."/>
            <person name="Walker B."/>
            <person name="Young S.K."/>
            <person name="Zeng Q."/>
            <person name="Gargeya S."/>
            <person name="Fitzgerald M."/>
            <person name="Haas B."/>
            <person name="Abouelleil A."/>
            <person name="Alvarado L."/>
            <person name="Arachchi H.M."/>
            <person name="Berlin A.M."/>
            <person name="Chapman S.B."/>
            <person name="Dewar J."/>
            <person name="Goldberg J."/>
            <person name="Griggs A."/>
            <person name="Gujja S."/>
            <person name="Hansen M."/>
            <person name="Howarth C."/>
            <person name="Imamovic A."/>
            <person name="Larimer J."/>
            <person name="McCowan C."/>
            <person name="Murphy C."/>
            <person name="Neiman D."/>
            <person name="Pearson M."/>
            <person name="Priest M."/>
            <person name="Roberts A."/>
            <person name="Saif S."/>
            <person name="Shea T."/>
            <person name="Sisk P."/>
            <person name="Sykes S."/>
            <person name="Wortman J."/>
            <person name="Nusbaum C."/>
            <person name="Birren B."/>
        </authorList>
    </citation>
    <scope>NUCLEOTIDE SEQUENCE [LARGE SCALE GENOMIC DNA]</scope>
    <source>
        <strain evidence="1 2">NIPH 991</strain>
    </source>
</reference>
<dbReference type="PATRIC" id="fig|1217656.3.peg.4198"/>
<dbReference type="Proteomes" id="UP000013148">
    <property type="component" value="Unassembled WGS sequence"/>
</dbReference>
<protein>
    <submittedName>
        <fullName evidence="1">Uncharacterized protein</fullName>
    </submittedName>
</protein>
<proteinExistence type="predicted"/>
<name>N8WU98_ACIGI</name>
<evidence type="ECO:0000313" key="1">
    <source>
        <dbReference type="EMBL" id="ENV15531.1"/>
    </source>
</evidence>